<evidence type="ECO:0000256" key="1">
    <source>
        <dbReference type="ARBA" id="ARBA00022741"/>
    </source>
</evidence>
<dbReference type="InterPro" id="IPR000700">
    <property type="entry name" value="PAS-assoc_C"/>
</dbReference>
<dbReference type="Pfam" id="PF13426">
    <property type="entry name" value="PAS_9"/>
    <property type="match status" value="1"/>
</dbReference>
<protein>
    <submittedName>
        <fullName evidence="10">Sigma-54 dependent transcriptional regulator</fullName>
    </submittedName>
</protein>
<dbReference type="InterPro" id="IPR002197">
    <property type="entry name" value="HTH_Fis"/>
</dbReference>
<evidence type="ECO:0000256" key="2">
    <source>
        <dbReference type="ARBA" id="ARBA00022840"/>
    </source>
</evidence>
<dbReference type="SUPFAM" id="SSF46689">
    <property type="entry name" value="Homeodomain-like"/>
    <property type="match status" value="1"/>
</dbReference>
<keyword evidence="11" id="KW-1185">Reference proteome</keyword>
<evidence type="ECO:0000313" key="11">
    <source>
        <dbReference type="Proteomes" id="UP000000442"/>
    </source>
</evidence>
<keyword evidence="5" id="KW-0804">Transcription</keyword>
<dbReference type="InterPro" id="IPR058031">
    <property type="entry name" value="AAA_lid_NorR"/>
</dbReference>
<proteinExistence type="predicted"/>
<evidence type="ECO:0000256" key="6">
    <source>
        <dbReference type="SAM" id="Coils"/>
    </source>
</evidence>
<dbReference type="PANTHER" id="PTHR32071:SF57">
    <property type="entry name" value="C4-DICARBOXYLATE TRANSPORT TRANSCRIPTIONAL REGULATORY PROTEIN DCTD"/>
    <property type="match status" value="1"/>
</dbReference>
<dbReference type="PROSITE" id="PS00675">
    <property type="entry name" value="SIGMA54_INTERACT_1"/>
    <property type="match status" value="1"/>
</dbReference>
<keyword evidence="3" id="KW-0805">Transcription regulation</keyword>
<dbReference type="InterPro" id="IPR009057">
    <property type="entry name" value="Homeodomain-like_sf"/>
</dbReference>
<dbReference type="HOGENOM" id="CLU_000445_8_1_7"/>
<dbReference type="InterPro" id="IPR025943">
    <property type="entry name" value="Sigma_54_int_dom_ATP-bd_2"/>
</dbReference>
<dbReference type="InterPro" id="IPR035965">
    <property type="entry name" value="PAS-like_dom_sf"/>
</dbReference>
<dbReference type="OrthoDB" id="9763792at2"/>
<dbReference type="NCBIfam" id="TIGR00229">
    <property type="entry name" value="sensory_box"/>
    <property type="match status" value="1"/>
</dbReference>
<keyword evidence="4" id="KW-0238">DNA-binding</keyword>
<dbReference type="PROSITE" id="PS00676">
    <property type="entry name" value="SIGMA54_INTERACT_2"/>
    <property type="match status" value="1"/>
</dbReference>
<feature type="domain" description="Sigma-54 factor interaction" evidence="7">
    <location>
        <begin position="277"/>
        <end position="507"/>
    </location>
</feature>
<dbReference type="InterPro" id="IPR003593">
    <property type="entry name" value="AAA+_ATPase"/>
</dbReference>
<dbReference type="Gene3D" id="3.30.450.20">
    <property type="entry name" value="PAS domain"/>
    <property type="match status" value="2"/>
</dbReference>
<dbReference type="GO" id="GO:0006355">
    <property type="term" value="P:regulation of DNA-templated transcription"/>
    <property type="evidence" value="ECO:0007669"/>
    <property type="project" value="InterPro"/>
</dbReference>
<dbReference type="EMBL" id="CP001087">
    <property type="protein sequence ID" value="ACN14527.1"/>
    <property type="molecule type" value="Genomic_DNA"/>
</dbReference>
<dbReference type="GO" id="GO:0005524">
    <property type="term" value="F:ATP binding"/>
    <property type="evidence" value="ECO:0007669"/>
    <property type="project" value="UniProtKB-KW"/>
</dbReference>
<dbReference type="CDD" id="cd00130">
    <property type="entry name" value="PAS"/>
    <property type="match status" value="1"/>
</dbReference>
<accession>C0Q9G3</accession>
<evidence type="ECO:0000256" key="3">
    <source>
        <dbReference type="ARBA" id="ARBA00023015"/>
    </source>
</evidence>
<dbReference type="RefSeq" id="WP_015903314.1">
    <property type="nucleotide sequence ID" value="NC_012108.1"/>
</dbReference>
<dbReference type="PANTHER" id="PTHR32071">
    <property type="entry name" value="TRANSCRIPTIONAL REGULATORY PROTEIN"/>
    <property type="match status" value="1"/>
</dbReference>
<dbReference type="PROSITE" id="PS50112">
    <property type="entry name" value="PAS"/>
    <property type="match status" value="1"/>
</dbReference>
<evidence type="ECO:0000259" key="8">
    <source>
        <dbReference type="PROSITE" id="PS50112"/>
    </source>
</evidence>
<dbReference type="PROSITE" id="PS50113">
    <property type="entry name" value="PAC"/>
    <property type="match status" value="1"/>
</dbReference>
<evidence type="ECO:0000256" key="5">
    <source>
        <dbReference type="ARBA" id="ARBA00023163"/>
    </source>
</evidence>
<dbReference type="Gene3D" id="1.10.8.60">
    <property type="match status" value="1"/>
</dbReference>
<gene>
    <name evidence="10" type="ordered locus">HRM2_14180</name>
</gene>
<evidence type="ECO:0000259" key="9">
    <source>
        <dbReference type="PROSITE" id="PS50113"/>
    </source>
</evidence>
<dbReference type="AlphaFoldDB" id="C0Q9G3"/>
<keyword evidence="1" id="KW-0547">Nucleotide-binding</keyword>
<dbReference type="Gene3D" id="3.40.50.300">
    <property type="entry name" value="P-loop containing nucleotide triphosphate hydrolases"/>
    <property type="match status" value="1"/>
</dbReference>
<dbReference type="KEGG" id="dat:HRM2_14180"/>
<dbReference type="FunFam" id="3.40.50.300:FF:000006">
    <property type="entry name" value="DNA-binding transcriptional regulator NtrC"/>
    <property type="match status" value="1"/>
</dbReference>
<dbReference type="Pfam" id="PF00158">
    <property type="entry name" value="Sigma54_activat"/>
    <property type="match status" value="1"/>
</dbReference>
<keyword evidence="2" id="KW-0067">ATP-binding</keyword>
<dbReference type="Gene3D" id="1.10.10.60">
    <property type="entry name" value="Homeodomain-like"/>
    <property type="match status" value="1"/>
</dbReference>
<dbReference type="SMART" id="SM00382">
    <property type="entry name" value="AAA"/>
    <property type="match status" value="1"/>
</dbReference>
<dbReference type="InterPro" id="IPR025944">
    <property type="entry name" value="Sigma_54_int_dom_CS"/>
</dbReference>
<dbReference type="InterPro" id="IPR000014">
    <property type="entry name" value="PAS"/>
</dbReference>
<evidence type="ECO:0000313" key="10">
    <source>
        <dbReference type="EMBL" id="ACN14527.1"/>
    </source>
</evidence>
<dbReference type="PROSITE" id="PS00688">
    <property type="entry name" value="SIGMA54_INTERACT_3"/>
    <property type="match status" value="1"/>
</dbReference>
<dbReference type="InterPro" id="IPR025662">
    <property type="entry name" value="Sigma_54_int_dom_ATP-bd_1"/>
</dbReference>
<dbReference type="Pfam" id="PF25601">
    <property type="entry name" value="AAA_lid_14"/>
    <property type="match status" value="1"/>
</dbReference>
<dbReference type="GO" id="GO:0043565">
    <property type="term" value="F:sequence-specific DNA binding"/>
    <property type="evidence" value="ECO:0007669"/>
    <property type="project" value="InterPro"/>
</dbReference>
<dbReference type="Proteomes" id="UP000000442">
    <property type="component" value="Chromosome"/>
</dbReference>
<feature type="domain" description="PAS" evidence="8">
    <location>
        <begin position="133"/>
        <end position="177"/>
    </location>
</feature>
<dbReference type="Pfam" id="PF02954">
    <property type="entry name" value="HTH_8"/>
    <property type="match status" value="1"/>
</dbReference>
<dbReference type="eggNOG" id="COG3829">
    <property type="taxonomic scope" value="Bacteria"/>
</dbReference>
<keyword evidence="6" id="KW-0175">Coiled coil</keyword>
<dbReference type="InterPro" id="IPR002078">
    <property type="entry name" value="Sigma_54_int"/>
</dbReference>
<name>C0Q9G3_DESAH</name>
<feature type="domain" description="PAC" evidence="9">
    <location>
        <begin position="201"/>
        <end position="252"/>
    </location>
</feature>
<dbReference type="PROSITE" id="PS50045">
    <property type="entry name" value="SIGMA54_INTERACT_4"/>
    <property type="match status" value="1"/>
</dbReference>
<reference evidence="10 11" key="1">
    <citation type="journal article" date="2009" name="Environ. Microbiol.">
        <title>Genome sequence of Desulfobacterium autotrophicum HRM2, a marine sulfate reducer oxidizing organic carbon completely to carbon dioxide.</title>
        <authorList>
            <person name="Strittmatter A.W."/>
            <person name="Liesegang H."/>
            <person name="Rabus R."/>
            <person name="Decker I."/>
            <person name="Amann J."/>
            <person name="Andres S."/>
            <person name="Henne A."/>
            <person name="Fricke W.F."/>
            <person name="Martinez-Arias R."/>
            <person name="Bartels D."/>
            <person name="Goesmann A."/>
            <person name="Krause L."/>
            <person name="Puehler A."/>
            <person name="Klenk H.P."/>
            <person name="Richter M."/>
            <person name="Schuler M."/>
            <person name="Gloeckner F.O."/>
            <person name="Meyerdierks A."/>
            <person name="Gottschalk G."/>
            <person name="Amann R."/>
        </authorList>
    </citation>
    <scope>NUCLEOTIDE SEQUENCE [LARGE SCALE GENOMIC DNA]</scope>
    <source>
        <strain evidence="11">ATCC 43914 / DSM 3382 / HRM2</strain>
    </source>
</reference>
<dbReference type="STRING" id="177437.HRM2_14180"/>
<dbReference type="SUPFAM" id="SSF52540">
    <property type="entry name" value="P-loop containing nucleoside triphosphate hydrolases"/>
    <property type="match status" value="1"/>
</dbReference>
<evidence type="ECO:0000259" key="7">
    <source>
        <dbReference type="PROSITE" id="PS50045"/>
    </source>
</evidence>
<dbReference type="CDD" id="cd00009">
    <property type="entry name" value="AAA"/>
    <property type="match status" value="1"/>
</dbReference>
<evidence type="ECO:0000256" key="4">
    <source>
        <dbReference type="ARBA" id="ARBA00023125"/>
    </source>
</evidence>
<sequence length="589" mass="66408">MLLNEKPLVPINELKLNWKQFSKAFLNASPNAIVVTDRSSKAILSNEKAQDSLEIFTGTLLQTTLQELTRSSAAVLKNNIAMGDIEIRRNNQKFMTRISPIIWNGFTLGLLYVFENITALEKVSQKMRSYQELSMELDTIINSSHDGILICDGQGKVIQLNPASEHLSGIKRENVIGLAMQELVDKRVVARSVSLKVLNSQKKETIVQDTKSGNKLLLTGTPVFDKDGRLFRVVVNERDITEIQDLRQKIDEKQALKEEFADDLLEMQLEAVKSKRIIAKSLDYKLVLEKAIKIGRVNSNVLILGESGTGKGVIAEMIHYHSKQCNTPMIKLNCGTIPDALVESELFGYKKGAFTGADRNKAGRFEMADKGILFLDEIGELPLASQVKILRFLEDGYLSRIGDTVSKRVDVRIIAATNQDLEEMVAEKKFRKDLYYRLNVIPINLPPLRMRRACILPLISHYMNHFCKKHGIKGRIFLDSHAKGTLENYAYPGNVRELINICERLVVMNESNTIHYKDLPSNVVASTKHDGLIMDMQTKGSSLREMMDAFECQILKNTMTEHLTQSKAAKVLGLNQSNIARKLQKHKLL</sequence>
<organism evidence="10 11">
    <name type="scientific">Desulforapulum autotrophicum (strain ATCC 43914 / DSM 3382 / VKM B-1955 / HRM2)</name>
    <name type="common">Desulfobacterium autotrophicum</name>
    <dbReference type="NCBI Taxonomy" id="177437"/>
    <lineage>
        <taxon>Bacteria</taxon>
        <taxon>Pseudomonadati</taxon>
        <taxon>Thermodesulfobacteriota</taxon>
        <taxon>Desulfobacteria</taxon>
        <taxon>Desulfobacterales</taxon>
        <taxon>Desulfobacteraceae</taxon>
        <taxon>Desulforapulum</taxon>
    </lineage>
</organism>
<dbReference type="SUPFAM" id="SSF55785">
    <property type="entry name" value="PYP-like sensor domain (PAS domain)"/>
    <property type="match status" value="1"/>
</dbReference>
<feature type="coiled-coil region" evidence="6">
    <location>
        <begin position="236"/>
        <end position="263"/>
    </location>
</feature>
<dbReference type="SMART" id="SM00091">
    <property type="entry name" value="PAS"/>
    <property type="match status" value="1"/>
</dbReference>
<dbReference type="InterPro" id="IPR027417">
    <property type="entry name" value="P-loop_NTPase"/>
</dbReference>